<keyword evidence="3" id="KW-1185">Reference proteome</keyword>
<protein>
    <recommendedName>
        <fullName evidence="1">Transcriptional regulator HTH-type FeoC domain-containing protein</fullName>
    </recommendedName>
</protein>
<evidence type="ECO:0000313" key="3">
    <source>
        <dbReference type="Proteomes" id="UP000019222"/>
    </source>
</evidence>
<dbReference type="Proteomes" id="UP000019222">
    <property type="component" value="Chromosome"/>
</dbReference>
<dbReference type="KEGG" id="cvt:B843_03920"/>
<proteinExistence type="predicted"/>
<dbReference type="InterPro" id="IPR036390">
    <property type="entry name" value="WH_DNA-bd_sf"/>
</dbReference>
<dbReference type="EMBL" id="CP004353">
    <property type="protein sequence ID" value="AHI22173.1"/>
    <property type="molecule type" value="Genomic_DNA"/>
</dbReference>
<dbReference type="STRING" id="1224164.B843_03920"/>
<dbReference type="Gene3D" id="1.10.10.10">
    <property type="entry name" value="Winged helix-like DNA-binding domain superfamily/Winged helix DNA-binding domain"/>
    <property type="match status" value="1"/>
</dbReference>
<gene>
    <name evidence="2" type="ORF">B843_03920</name>
</gene>
<sequence length="79" mass="8257">MRPASMVLKAISEGKTNAIDIAAATGLRESMVRALLEHFKRDGTLAAEETGCSTDGHCSSCAVANSCGTKQLLTLRVCS</sequence>
<dbReference type="InterPro" id="IPR015102">
    <property type="entry name" value="Tscrpt_reg_HTH_FeoC"/>
</dbReference>
<accession>W5Y6M2</accession>
<name>W5Y6M2_9CORY</name>
<dbReference type="HOGENOM" id="CLU_175386_0_0_11"/>
<dbReference type="InterPro" id="IPR036388">
    <property type="entry name" value="WH-like_DNA-bd_sf"/>
</dbReference>
<feature type="domain" description="Transcriptional regulator HTH-type FeoC" evidence="1">
    <location>
        <begin position="13"/>
        <end position="64"/>
    </location>
</feature>
<dbReference type="SUPFAM" id="SSF46785">
    <property type="entry name" value="Winged helix' DNA-binding domain"/>
    <property type="match status" value="1"/>
</dbReference>
<dbReference type="AlphaFoldDB" id="W5Y6M2"/>
<dbReference type="PATRIC" id="fig|1224164.3.peg.775"/>
<dbReference type="Pfam" id="PF09012">
    <property type="entry name" value="FeoC"/>
    <property type="match status" value="1"/>
</dbReference>
<dbReference type="RefSeq" id="WP_025252216.1">
    <property type="nucleotide sequence ID" value="NZ_CP004353.1"/>
</dbReference>
<reference evidence="2 3" key="1">
    <citation type="submission" date="2013-02" db="EMBL/GenBank/DDBJ databases">
        <title>The complete genome sequence of Corynebacterium vitaeruminis DSM 20294.</title>
        <authorList>
            <person name="Ruckert C."/>
            <person name="Albersmeier A."/>
            <person name="Kalinowski J."/>
        </authorList>
    </citation>
    <scope>NUCLEOTIDE SEQUENCE [LARGE SCALE GENOMIC DNA]</scope>
    <source>
        <strain evidence="3">ATCC 10234</strain>
    </source>
</reference>
<evidence type="ECO:0000313" key="2">
    <source>
        <dbReference type="EMBL" id="AHI22173.1"/>
    </source>
</evidence>
<evidence type="ECO:0000259" key="1">
    <source>
        <dbReference type="Pfam" id="PF09012"/>
    </source>
</evidence>
<organism evidence="2 3">
    <name type="scientific">Corynebacterium vitaeruminis DSM 20294</name>
    <dbReference type="NCBI Taxonomy" id="1224164"/>
    <lineage>
        <taxon>Bacteria</taxon>
        <taxon>Bacillati</taxon>
        <taxon>Actinomycetota</taxon>
        <taxon>Actinomycetes</taxon>
        <taxon>Mycobacteriales</taxon>
        <taxon>Corynebacteriaceae</taxon>
        <taxon>Corynebacterium</taxon>
    </lineage>
</organism>